<dbReference type="OrthoDB" id="6416250at2759"/>
<dbReference type="EMBL" id="BGPR01204599">
    <property type="protein sequence ID" value="GBN26892.1"/>
    <property type="molecule type" value="Genomic_DNA"/>
</dbReference>
<comment type="caution">
    <text evidence="2">The sequence shown here is derived from an EMBL/GenBank/DDBJ whole genome shotgun (WGS) entry which is preliminary data.</text>
</comment>
<gene>
    <name evidence="1" type="ORF">AVEN_105589_1</name>
    <name evidence="2" type="ORF">AVEN_133128_1</name>
</gene>
<evidence type="ECO:0000313" key="2">
    <source>
        <dbReference type="EMBL" id="GBN26892.1"/>
    </source>
</evidence>
<dbReference type="AlphaFoldDB" id="A0A4Y2MK63"/>
<organism evidence="2 3">
    <name type="scientific">Araneus ventricosus</name>
    <name type="common">Orbweaver spider</name>
    <name type="synonym">Epeira ventricosa</name>
    <dbReference type="NCBI Taxonomy" id="182803"/>
    <lineage>
        <taxon>Eukaryota</taxon>
        <taxon>Metazoa</taxon>
        <taxon>Ecdysozoa</taxon>
        <taxon>Arthropoda</taxon>
        <taxon>Chelicerata</taxon>
        <taxon>Arachnida</taxon>
        <taxon>Araneae</taxon>
        <taxon>Araneomorphae</taxon>
        <taxon>Entelegynae</taxon>
        <taxon>Araneoidea</taxon>
        <taxon>Araneidae</taxon>
        <taxon>Araneus</taxon>
    </lineage>
</organism>
<reference evidence="2 3" key="1">
    <citation type="journal article" date="2019" name="Sci. Rep.">
        <title>Orb-weaving spider Araneus ventricosus genome elucidates the spidroin gene catalogue.</title>
        <authorList>
            <person name="Kono N."/>
            <person name="Nakamura H."/>
            <person name="Ohtoshi R."/>
            <person name="Moran D.A.P."/>
            <person name="Shinohara A."/>
            <person name="Yoshida Y."/>
            <person name="Fujiwara M."/>
            <person name="Mori M."/>
            <person name="Tomita M."/>
            <person name="Arakawa K."/>
        </authorList>
    </citation>
    <scope>NUCLEOTIDE SEQUENCE [LARGE SCALE GENOMIC DNA]</scope>
</reference>
<evidence type="ECO:0000313" key="1">
    <source>
        <dbReference type="EMBL" id="GBN26870.1"/>
    </source>
</evidence>
<name>A0A4Y2MK63_ARAVE</name>
<accession>A0A4Y2MK63</accession>
<protein>
    <submittedName>
        <fullName evidence="2">Uncharacterized protein</fullName>
    </submittedName>
</protein>
<sequence length="207" mass="23815">MTDILTTSTLPLIDNHDIMSYPTDVSLPMEVSATTTSGINPSWSTLVEEDNLRSRMNNLHVSPHEPPHELVDAPRPVRFQSRSDSCYRPGVFRWHPRPGTFATIAVDKAFVAGVLDTVWFRHALKTNWNVDVLQRLKEAGVTDVYVCGHWECLKRSAPDCVNVHLDPPERHELRYPCNVCRDRGCAVQKAYLYWRKLNRRRPCNLEH</sequence>
<keyword evidence="3" id="KW-1185">Reference proteome</keyword>
<dbReference type="EMBL" id="BGPR01204591">
    <property type="protein sequence ID" value="GBN26870.1"/>
    <property type="molecule type" value="Genomic_DNA"/>
</dbReference>
<proteinExistence type="predicted"/>
<dbReference type="Proteomes" id="UP000499080">
    <property type="component" value="Unassembled WGS sequence"/>
</dbReference>
<evidence type="ECO:0000313" key="3">
    <source>
        <dbReference type="Proteomes" id="UP000499080"/>
    </source>
</evidence>